<dbReference type="EMBL" id="ATHI01000015">
    <property type="protein sequence ID" value="EPR34130.1"/>
    <property type="molecule type" value="Genomic_DNA"/>
</dbReference>
<evidence type="ECO:0000256" key="2">
    <source>
        <dbReference type="ARBA" id="ARBA00004726"/>
    </source>
</evidence>
<dbReference type="Gene3D" id="2.40.30.30">
    <property type="entry name" value="Riboflavin kinase-like"/>
    <property type="match status" value="1"/>
</dbReference>
<evidence type="ECO:0000313" key="18">
    <source>
        <dbReference type="Proteomes" id="UP000014975"/>
    </source>
</evidence>
<dbReference type="EC" id="2.7.1.26" evidence="15"/>
<comment type="catalytic activity">
    <reaction evidence="13 15">
        <text>riboflavin + ATP = FMN + ADP + H(+)</text>
        <dbReference type="Rhea" id="RHEA:14357"/>
        <dbReference type="ChEBI" id="CHEBI:15378"/>
        <dbReference type="ChEBI" id="CHEBI:30616"/>
        <dbReference type="ChEBI" id="CHEBI:57986"/>
        <dbReference type="ChEBI" id="CHEBI:58210"/>
        <dbReference type="ChEBI" id="CHEBI:456216"/>
        <dbReference type="EC" id="2.7.1.26"/>
    </reaction>
</comment>
<evidence type="ECO:0000256" key="14">
    <source>
        <dbReference type="ARBA" id="ARBA00049494"/>
    </source>
</evidence>
<comment type="pathway">
    <text evidence="2 15">Cofactor biosynthesis; FAD biosynthesis; FAD from FMN: step 1/1.</text>
</comment>
<dbReference type="UniPathway" id="UPA00277">
    <property type="reaction ID" value="UER00407"/>
</dbReference>
<evidence type="ECO:0000256" key="12">
    <source>
        <dbReference type="ARBA" id="ARBA00023268"/>
    </source>
</evidence>
<evidence type="ECO:0000259" key="16">
    <source>
        <dbReference type="SMART" id="SM00904"/>
    </source>
</evidence>
<accession>S7TC50</accession>
<dbReference type="AlphaFoldDB" id="S7TC50"/>
<evidence type="ECO:0000313" key="17">
    <source>
        <dbReference type="EMBL" id="EPR34130.1"/>
    </source>
</evidence>
<keyword evidence="11 15" id="KW-0067">ATP-binding</keyword>
<evidence type="ECO:0000256" key="6">
    <source>
        <dbReference type="ARBA" id="ARBA00022679"/>
    </source>
</evidence>
<dbReference type="GO" id="GO:0005524">
    <property type="term" value="F:ATP binding"/>
    <property type="evidence" value="ECO:0007669"/>
    <property type="project" value="UniProtKB-UniRule"/>
</dbReference>
<evidence type="ECO:0000256" key="1">
    <source>
        <dbReference type="ARBA" id="ARBA00002121"/>
    </source>
</evidence>
<dbReference type="PIRSF" id="PIRSF004491">
    <property type="entry name" value="FAD_Synth"/>
    <property type="match status" value="1"/>
</dbReference>
<dbReference type="Proteomes" id="UP000014975">
    <property type="component" value="Unassembled WGS sequence"/>
</dbReference>
<keyword evidence="18" id="KW-1185">Reference proteome</keyword>
<gene>
    <name evidence="17" type="ORF">dsat_2893</name>
</gene>
<keyword evidence="7 15" id="KW-0548">Nucleotidyltransferase</keyword>
<keyword evidence="6 15" id="KW-0808">Transferase</keyword>
<dbReference type="NCBIfam" id="NF004160">
    <property type="entry name" value="PRK05627.1-3"/>
    <property type="match status" value="1"/>
</dbReference>
<evidence type="ECO:0000256" key="4">
    <source>
        <dbReference type="ARBA" id="ARBA00022630"/>
    </source>
</evidence>
<proteinExistence type="inferred from homology"/>
<evidence type="ECO:0000256" key="9">
    <source>
        <dbReference type="ARBA" id="ARBA00022777"/>
    </source>
</evidence>
<feature type="domain" description="Riboflavin kinase" evidence="16">
    <location>
        <begin position="183"/>
        <end position="311"/>
    </location>
</feature>
<dbReference type="InterPro" id="IPR023468">
    <property type="entry name" value="Riboflavin_kinase"/>
</dbReference>
<evidence type="ECO:0000256" key="11">
    <source>
        <dbReference type="ARBA" id="ARBA00022840"/>
    </source>
</evidence>
<evidence type="ECO:0000256" key="7">
    <source>
        <dbReference type="ARBA" id="ARBA00022695"/>
    </source>
</evidence>
<keyword evidence="5 15" id="KW-0288">FMN</keyword>
<organism evidence="17 18">
    <name type="scientific">Alkalidesulfovibrio alkalitolerans DSM 16529</name>
    <dbReference type="NCBI Taxonomy" id="1121439"/>
    <lineage>
        <taxon>Bacteria</taxon>
        <taxon>Pseudomonadati</taxon>
        <taxon>Thermodesulfobacteriota</taxon>
        <taxon>Desulfovibrionia</taxon>
        <taxon>Desulfovibrionales</taxon>
        <taxon>Desulfovibrionaceae</taxon>
        <taxon>Alkalidesulfovibrio</taxon>
    </lineage>
</organism>
<keyword evidence="12" id="KW-0511">Multifunctional enzyme</keyword>
<dbReference type="CDD" id="cd02064">
    <property type="entry name" value="FAD_synthetase_N"/>
    <property type="match status" value="1"/>
</dbReference>
<keyword evidence="10 15" id="KW-0274">FAD</keyword>
<keyword evidence="9 15" id="KW-0418">Kinase</keyword>
<dbReference type="PANTHER" id="PTHR22749:SF6">
    <property type="entry name" value="RIBOFLAVIN KINASE"/>
    <property type="match status" value="1"/>
</dbReference>
<evidence type="ECO:0000256" key="3">
    <source>
        <dbReference type="ARBA" id="ARBA00005201"/>
    </source>
</evidence>
<dbReference type="InterPro" id="IPR014729">
    <property type="entry name" value="Rossmann-like_a/b/a_fold"/>
</dbReference>
<dbReference type="PANTHER" id="PTHR22749">
    <property type="entry name" value="RIBOFLAVIN KINASE/FMN ADENYLYLTRANSFERASE"/>
    <property type="match status" value="1"/>
</dbReference>
<dbReference type="STRING" id="1121439.dsat_2893"/>
<dbReference type="UniPathway" id="UPA00276">
    <property type="reaction ID" value="UER00406"/>
</dbReference>
<protein>
    <recommendedName>
        <fullName evidence="15">Riboflavin biosynthesis protein</fullName>
    </recommendedName>
    <domain>
        <recommendedName>
            <fullName evidence="15">Riboflavin kinase</fullName>
            <ecNumber evidence="15">2.7.1.26</ecNumber>
        </recommendedName>
        <alternativeName>
            <fullName evidence="15">Flavokinase</fullName>
        </alternativeName>
    </domain>
    <domain>
        <recommendedName>
            <fullName evidence="15">FMN adenylyltransferase</fullName>
            <ecNumber evidence="15">2.7.7.2</ecNumber>
        </recommendedName>
        <alternativeName>
            <fullName evidence="15">FAD pyrophosphorylase</fullName>
        </alternativeName>
        <alternativeName>
            <fullName evidence="15">FAD synthase</fullName>
        </alternativeName>
    </domain>
</protein>
<evidence type="ECO:0000256" key="15">
    <source>
        <dbReference type="PIRNR" id="PIRNR004491"/>
    </source>
</evidence>
<dbReference type="NCBIfam" id="NF004162">
    <property type="entry name" value="PRK05627.1-5"/>
    <property type="match status" value="1"/>
</dbReference>
<reference evidence="17 18" key="1">
    <citation type="journal article" date="2013" name="Genome Announc.">
        <title>Draft genome sequences for three mercury-methylating, sulfate-reducing bacteria.</title>
        <authorList>
            <person name="Brown S.D."/>
            <person name="Hurt R.A.Jr."/>
            <person name="Gilmour C.C."/>
            <person name="Elias D.A."/>
        </authorList>
    </citation>
    <scope>NUCLEOTIDE SEQUENCE [LARGE SCALE GENOMIC DNA]</scope>
    <source>
        <strain evidence="17 18">DSM 16529</strain>
    </source>
</reference>
<dbReference type="SUPFAM" id="SSF82114">
    <property type="entry name" value="Riboflavin kinase-like"/>
    <property type="match status" value="1"/>
</dbReference>
<comment type="function">
    <text evidence="1">Catalyzes the phosphorylation of riboflavin to FMN followed by the adenylation of FMN to FAD.</text>
</comment>
<name>S7TC50_9BACT</name>
<dbReference type="SMART" id="SM00904">
    <property type="entry name" value="Flavokinase"/>
    <property type="match status" value="1"/>
</dbReference>
<dbReference type="Gene3D" id="3.40.50.620">
    <property type="entry name" value="HUPs"/>
    <property type="match status" value="1"/>
</dbReference>
<dbReference type="RefSeq" id="WP_020886858.1">
    <property type="nucleotide sequence ID" value="NZ_ATHI01000015.1"/>
</dbReference>
<dbReference type="InterPro" id="IPR002606">
    <property type="entry name" value="Riboflavin_kinase_bac"/>
</dbReference>
<evidence type="ECO:0000256" key="8">
    <source>
        <dbReference type="ARBA" id="ARBA00022741"/>
    </source>
</evidence>
<dbReference type="NCBIfam" id="TIGR00083">
    <property type="entry name" value="ribF"/>
    <property type="match status" value="1"/>
</dbReference>
<dbReference type="OrthoDB" id="9803667at2"/>
<keyword evidence="4 15" id="KW-0285">Flavoprotein</keyword>
<comment type="caution">
    <text evidence="17">The sequence shown here is derived from an EMBL/GenBank/DDBJ whole genome shotgun (WGS) entry which is preliminary data.</text>
</comment>
<keyword evidence="8 15" id="KW-0547">Nucleotide-binding</keyword>
<dbReference type="InterPro" id="IPR023465">
    <property type="entry name" value="Riboflavin_kinase_dom_sf"/>
</dbReference>
<dbReference type="GO" id="GO:0008531">
    <property type="term" value="F:riboflavin kinase activity"/>
    <property type="evidence" value="ECO:0007669"/>
    <property type="project" value="UniProtKB-UniRule"/>
</dbReference>
<dbReference type="Pfam" id="PF01687">
    <property type="entry name" value="Flavokinase"/>
    <property type="match status" value="1"/>
</dbReference>
<dbReference type="FunFam" id="3.40.50.620:FF:000021">
    <property type="entry name" value="Riboflavin biosynthesis protein"/>
    <property type="match status" value="1"/>
</dbReference>
<dbReference type="GO" id="GO:0006747">
    <property type="term" value="P:FAD biosynthetic process"/>
    <property type="evidence" value="ECO:0007669"/>
    <property type="project" value="UniProtKB-UniRule"/>
</dbReference>
<dbReference type="SUPFAM" id="SSF52374">
    <property type="entry name" value="Nucleotidylyl transferase"/>
    <property type="match status" value="1"/>
</dbReference>
<evidence type="ECO:0000256" key="10">
    <source>
        <dbReference type="ARBA" id="ARBA00022827"/>
    </source>
</evidence>
<dbReference type="Pfam" id="PF06574">
    <property type="entry name" value="FAD_syn"/>
    <property type="match status" value="1"/>
</dbReference>
<dbReference type="GO" id="GO:0009231">
    <property type="term" value="P:riboflavin biosynthetic process"/>
    <property type="evidence" value="ECO:0007669"/>
    <property type="project" value="InterPro"/>
</dbReference>
<comment type="similarity">
    <text evidence="15">Belongs to the ribF family.</text>
</comment>
<sequence>MIVVNDCAELEGSLSASCVTIGNFDGVHKGHQKLIQGVVHHARTHGQLSVVVTFEPHPMRVLTGRNTPPFITLLDQKLELISALGVECALVLPFTRALAELPPRDFVKRILVDGLKTRHLAIGYDYAFGKGRAGNYELLTQLGCEFGFTVERLDPVIINEAVVSSTRIRDLVLAGDVWELPPLLGRFYQFKGRVVPGAGRGARLLGFPTANLEPIDELIPKRGVYAVWAEVMEENAPPPTMAVCNVGHNPTFGEHGLTVEVHIMNLDRDLYGRTLRIHFVQRLRDEMTFAGPSPLVERIKEDIRLACRILGAPGAEP</sequence>
<evidence type="ECO:0000256" key="13">
    <source>
        <dbReference type="ARBA" id="ARBA00047880"/>
    </source>
</evidence>
<dbReference type="InterPro" id="IPR015864">
    <property type="entry name" value="FAD_synthase"/>
</dbReference>
<dbReference type="GO" id="GO:0003919">
    <property type="term" value="F:FMN adenylyltransferase activity"/>
    <property type="evidence" value="ECO:0007669"/>
    <property type="project" value="UniProtKB-UniRule"/>
</dbReference>
<dbReference type="EC" id="2.7.7.2" evidence="15"/>
<comment type="pathway">
    <text evidence="3 15">Cofactor biosynthesis; FMN biosynthesis; FMN from riboflavin (ATP route): step 1/1.</text>
</comment>
<dbReference type="PATRIC" id="fig|1121439.3.peg.1410"/>
<dbReference type="eggNOG" id="COG0196">
    <property type="taxonomic scope" value="Bacteria"/>
</dbReference>
<evidence type="ECO:0000256" key="5">
    <source>
        <dbReference type="ARBA" id="ARBA00022643"/>
    </source>
</evidence>
<dbReference type="GO" id="GO:0009398">
    <property type="term" value="P:FMN biosynthetic process"/>
    <property type="evidence" value="ECO:0007669"/>
    <property type="project" value="UniProtKB-UniRule"/>
</dbReference>
<comment type="catalytic activity">
    <reaction evidence="14 15">
        <text>FMN + ATP + H(+) = FAD + diphosphate</text>
        <dbReference type="Rhea" id="RHEA:17237"/>
        <dbReference type="ChEBI" id="CHEBI:15378"/>
        <dbReference type="ChEBI" id="CHEBI:30616"/>
        <dbReference type="ChEBI" id="CHEBI:33019"/>
        <dbReference type="ChEBI" id="CHEBI:57692"/>
        <dbReference type="ChEBI" id="CHEBI:58210"/>
        <dbReference type="EC" id="2.7.7.2"/>
    </reaction>
</comment>
<dbReference type="InterPro" id="IPR015865">
    <property type="entry name" value="Riboflavin_kinase_bac/euk"/>
</dbReference>